<gene>
    <name evidence="2" type="primary">Dpse\GA32314</name>
    <name evidence="2" type="ORF">Dpse_GA32314</name>
</gene>
<reference evidence="2" key="3">
    <citation type="journal article" date="2012" name="PLoS ONE">
        <title>Mind the gap: upgrading genomes with Pacific Biosciences RS long-read sequencing technology.</title>
        <authorList>
            <person name="English A.C."/>
            <person name="Richards S."/>
            <person name="Han Y."/>
            <person name="Wang M."/>
            <person name="Vee V."/>
            <person name="Qu J."/>
            <person name="Qin X."/>
            <person name="Muzny D.M."/>
            <person name="Reid J.G."/>
            <person name="Worley K.C."/>
            <person name="Gibbs R.A."/>
        </authorList>
    </citation>
    <scope>NUCLEOTIDE SEQUENCE</scope>
    <source>
        <strain evidence="2">MV2-25</strain>
    </source>
</reference>
<evidence type="ECO:0000256" key="1">
    <source>
        <dbReference type="SAM" id="MobiDB-lite"/>
    </source>
</evidence>
<accession>A0A0R3NX10</accession>
<evidence type="ECO:0000313" key="2">
    <source>
        <dbReference type="EMBL" id="KRT05634.1"/>
    </source>
</evidence>
<protein>
    <submittedName>
        <fullName evidence="2">Uncharacterized protein</fullName>
    </submittedName>
</protein>
<sequence>TGIAHKGRNGRPNLKEPYTGEHEEPRTSKHEEPRTSKREGPHPSSRQNPHVSKREERSEGGAQRGAAIEAGVHAFDAYGQGRGVVGTHQGKVDNAAMGPAADKPKGGTDTVGAGRKGGRGAAANTGRKRGRGAAANAGRKRGQGAAVNAGR</sequence>
<feature type="region of interest" description="Disordered" evidence="1">
    <location>
        <begin position="1"/>
        <end position="68"/>
    </location>
</feature>
<reference evidence="2" key="4">
    <citation type="submission" date="2015-11" db="EMBL/GenBank/DDBJ databases">
        <authorList>
            <consortium name="FlyBase"/>
        </authorList>
    </citation>
    <scope>NUCLEOTIDE SEQUENCE</scope>
    <source>
        <strain evidence="2">MV2-25</strain>
    </source>
</reference>
<feature type="region of interest" description="Disordered" evidence="1">
    <location>
        <begin position="89"/>
        <end position="151"/>
    </location>
</feature>
<feature type="compositionally biased region" description="Basic and acidic residues" evidence="1">
    <location>
        <begin position="18"/>
        <end position="41"/>
    </location>
</feature>
<feature type="non-terminal residue" evidence="2">
    <location>
        <position position="1"/>
    </location>
</feature>
<name>A0A0R3NX10_DROPS</name>
<organism evidence="2">
    <name type="scientific">Drosophila pseudoobscura pseudoobscura</name>
    <name type="common">Fruit fly</name>
    <dbReference type="NCBI Taxonomy" id="46245"/>
    <lineage>
        <taxon>Eukaryota</taxon>
        <taxon>Metazoa</taxon>
        <taxon>Ecdysozoa</taxon>
        <taxon>Arthropoda</taxon>
        <taxon>Hexapoda</taxon>
        <taxon>Insecta</taxon>
        <taxon>Pterygota</taxon>
        <taxon>Neoptera</taxon>
        <taxon>Endopterygota</taxon>
        <taxon>Diptera</taxon>
        <taxon>Brachycera</taxon>
        <taxon>Muscomorpha</taxon>
        <taxon>Ephydroidea</taxon>
        <taxon>Drosophilidae</taxon>
        <taxon>Drosophila</taxon>
        <taxon>Sophophora</taxon>
    </lineage>
</organism>
<proteinExistence type="predicted"/>
<reference evidence="2" key="2">
    <citation type="journal article" date="2007" name="Nature">
        <title>Evolution of genes and genomes on the Drosophila phylogeny.</title>
        <authorList>
            <consortium name="Drosophila 12 Genomes Consortium"/>
            <person name="Clark A.G."/>
            <person name="Eisen M.B."/>
            <person name="Smith D.R."/>
            <person name="Bergman C.M."/>
            <person name="Oliver B."/>
            <person name="Markow T.A."/>
            <person name="Kaufman T.C."/>
            <person name="Kellis M."/>
            <person name="Gelbart W."/>
            <person name="Iyer V.N."/>
            <person name="Pollard D.A."/>
            <person name="Sackton T.B."/>
            <person name="Larracuente A.M."/>
            <person name="Singh N.D."/>
            <person name="Abad J.P."/>
            <person name="Abt D.N."/>
            <person name="Adryan B."/>
            <person name="Aguade M."/>
            <person name="Akashi H."/>
            <person name="Anderson W.W."/>
            <person name="Aquadro C.F."/>
            <person name="Ardell D.H."/>
            <person name="Arguello R."/>
            <person name="Artieri C.G."/>
            <person name="Barbash D.A."/>
            <person name="Barker D."/>
            <person name="Barsanti P."/>
            <person name="Batterham P."/>
            <person name="Batzoglou S."/>
            <person name="Begun D."/>
            <person name="Bhutkar A."/>
            <person name="Blanco E."/>
            <person name="Bosak S.A."/>
            <person name="Bradley R.K."/>
            <person name="Brand A.D."/>
            <person name="Brent M.R."/>
            <person name="Brooks A.N."/>
            <person name="Brown R.H."/>
            <person name="Butlin R.K."/>
            <person name="Caggese C."/>
            <person name="Calvi B.R."/>
            <person name="Bernardo de Carvalho A."/>
            <person name="Caspi A."/>
            <person name="Castrezana S."/>
            <person name="Celniker S.E."/>
            <person name="Chang J.L."/>
            <person name="Chapple C."/>
            <person name="Chatterji S."/>
            <person name="Chinwalla A."/>
            <person name="Civetta A."/>
            <person name="Clifton S.W."/>
            <person name="Comeron J.M."/>
            <person name="Costello J.C."/>
            <person name="Coyne J.A."/>
            <person name="Daub J."/>
            <person name="David R.G."/>
            <person name="Delcher A.L."/>
            <person name="Delehaunty K."/>
            <person name="Do C.B."/>
            <person name="Ebling H."/>
            <person name="Edwards K."/>
            <person name="Eickbush T."/>
            <person name="Evans J.D."/>
            <person name="Filipski A."/>
            <person name="Findeiss S."/>
            <person name="Freyhult E."/>
            <person name="Fulton L."/>
            <person name="Fulton R."/>
            <person name="Garcia A.C."/>
            <person name="Gardiner A."/>
            <person name="Garfield D.A."/>
            <person name="Garvin B.E."/>
            <person name="Gibson G."/>
            <person name="Gilbert D."/>
            <person name="Gnerre S."/>
            <person name="Godfrey J."/>
            <person name="Good R."/>
            <person name="Gotea V."/>
            <person name="Gravely B."/>
            <person name="Greenberg A.J."/>
            <person name="Griffiths-Jones S."/>
            <person name="Gross S."/>
            <person name="Guigo R."/>
            <person name="Gustafson E.A."/>
            <person name="Haerty W."/>
            <person name="Hahn M.W."/>
            <person name="Halligan D.L."/>
            <person name="Halpern A.L."/>
            <person name="Halter G.M."/>
            <person name="Han M.V."/>
            <person name="Heger A."/>
            <person name="Hillier L."/>
            <person name="Hinrichs A.S."/>
            <person name="Holmes I."/>
            <person name="Hoskins R.A."/>
            <person name="Hubisz M.J."/>
            <person name="Hultmark D."/>
            <person name="Huntley M.A."/>
            <person name="Jaffe D.B."/>
            <person name="Jagadeeshan S."/>
            <person name="Jeck W.R."/>
            <person name="Johnson J."/>
            <person name="Jones C.D."/>
            <person name="Jordan W.C."/>
            <person name="Karpen G.H."/>
            <person name="Kataoka E."/>
            <person name="Keightley P.D."/>
            <person name="Kheradpour P."/>
            <person name="Kirkness E.F."/>
            <person name="Koerich L.B."/>
            <person name="Kristiansen K."/>
            <person name="Kudrna D."/>
            <person name="Kulathinal R.J."/>
            <person name="Kumar S."/>
            <person name="Kwok R."/>
            <person name="Lander E."/>
            <person name="Langley C.H."/>
            <person name="Lapoint R."/>
            <person name="Lazzaro B.P."/>
            <person name="Lee S.J."/>
            <person name="Levesque L."/>
            <person name="Li R."/>
            <person name="Lin C.F."/>
            <person name="Lin M.F."/>
            <person name="Lindblad-Toh K."/>
            <person name="Llopart A."/>
            <person name="Long M."/>
            <person name="Low L."/>
            <person name="Lozovsky E."/>
            <person name="Lu J."/>
            <person name="Luo M."/>
            <person name="Machado C.A."/>
            <person name="Makalowski W."/>
            <person name="Marzo M."/>
            <person name="Matsuda M."/>
            <person name="Matzkin L."/>
            <person name="McAllister B."/>
            <person name="McBride C.S."/>
            <person name="McKernan B."/>
            <person name="McKernan K."/>
            <person name="Mendez-Lago M."/>
            <person name="Minx P."/>
            <person name="Mollenhauer M.U."/>
            <person name="Montooth K."/>
            <person name="Mount S.M."/>
            <person name="Mu X."/>
            <person name="Myers E."/>
            <person name="Negre B."/>
            <person name="Newfeld S."/>
            <person name="Nielsen R."/>
            <person name="Noor M.A."/>
            <person name="O'Grady P."/>
            <person name="Pachter L."/>
            <person name="Papaceit M."/>
            <person name="Parisi M.J."/>
            <person name="Parisi M."/>
            <person name="Parts L."/>
            <person name="Pedersen J.S."/>
            <person name="Pesole G."/>
            <person name="Phillippy A.M."/>
            <person name="Ponting C.P."/>
            <person name="Pop M."/>
            <person name="Porcelli D."/>
            <person name="Powell J.R."/>
            <person name="Prohaska S."/>
            <person name="Pruitt K."/>
            <person name="Puig M."/>
            <person name="Quesneville H."/>
            <person name="Ram K.R."/>
            <person name="Rand D."/>
            <person name="Rasmussen M.D."/>
            <person name="Reed L.K."/>
            <person name="Reenan R."/>
            <person name="Reily A."/>
            <person name="Remington K.A."/>
            <person name="Rieger T.T."/>
            <person name="Ritchie M.G."/>
            <person name="Robin C."/>
            <person name="Rogers Y.H."/>
            <person name="Rohde C."/>
            <person name="Rozas J."/>
            <person name="Rubenfield M.J."/>
            <person name="Ruiz A."/>
            <person name="Russo S."/>
            <person name="Salzberg S.L."/>
            <person name="Sanchez-Gracia A."/>
            <person name="Saranga D.J."/>
            <person name="Sato H."/>
            <person name="Schaeffer S.W."/>
            <person name="Schatz M.C."/>
            <person name="Schlenke T."/>
            <person name="Schwartz R."/>
            <person name="Segarra C."/>
            <person name="Singh R.S."/>
            <person name="Sirot L."/>
            <person name="Sirota M."/>
            <person name="Sisneros N.B."/>
            <person name="Smith C.D."/>
            <person name="Smith T.F."/>
            <person name="Spieth J."/>
            <person name="Stage D.E."/>
            <person name="Stark A."/>
            <person name="Stephan W."/>
            <person name="Strausberg R.L."/>
            <person name="Strempel S."/>
            <person name="Sturgill D."/>
            <person name="Sutton G."/>
            <person name="Sutton G.G."/>
            <person name="Tao W."/>
            <person name="Teichmann S."/>
            <person name="Tobari Y.N."/>
            <person name="Tomimura Y."/>
            <person name="Tsolas J.M."/>
            <person name="Valente V.L."/>
            <person name="Venter E."/>
            <person name="Venter J.C."/>
            <person name="Vicario S."/>
            <person name="Vieira F.G."/>
            <person name="Vilella A.J."/>
            <person name="Villasante A."/>
            <person name="Walenz B."/>
            <person name="Wang J."/>
            <person name="Wasserman M."/>
            <person name="Watts T."/>
            <person name="Wilson D."/>
            <person name="Wilson R.K."/>
            <person name="Wing R.A."/>
            <person name="Wolfner M.F."/>
            <person name="Wong A."/>
            <person name="Wong G.K."/>
            <person name="Wu C.I."/>
            <person name="Wu G."/>
            <person name="Yamamoto D."/>
            <person name="Yang H.P."/>
            <person name="Yang S.P."/>
            <person name="Yorke J.A."/>
            <person name="Yoshida K."/>
            <person name="Zdobnov E."/>
            <person name="Zhang P."/>
            <person name="Zhang Y."/>
            <person name="Zimin A.V."/>
            <person name="Baldwin J."/>
            <person name="Abdouelleil A."/>
            <person name="Abdulkadir J."/>
            <person name="Abebe A."/>
            <person name="Abera B."/>
            <person name="Abreu J."/>
            <person name="Acer S.C."/>
            <person name="Aftuck L."/>
            <person name="Alexander A."/>
            <person name="An P."/>
            <person name="Anderson E."/>
            <person name="Anderson S."/>
            <person name="Arachi H."/>
            <person name="Azer M."/>
            <person name="Bachantsang P."/>
            <person name="Barry A."/>
            <person name="Bayul T."/>
            <person name="Berlin A."/>
            <person name="Bessette D."/>
            <person name="Bloom T."/>
            <person name="Blye J."/>
            <person name="Boguslavskiy L."/>
            <person name="Bonnet C."/>
            <person name="Boukhgalter B."/>
            <person name="Bourzgui I."/>
            <person name="Brown A."/>
            <person name="Cahill P."/>
            <person name="Channer S."/>
            <person name="Cheshatsang Y."/>
            <person name="Chuda L."/>
            <person name="Citroen M."/>
            <person name="Collymore A."/>
            <person name="Cooke P."/>
            <person name="Costello M."/>
            <person name="D'Aco K."/>
            <person name="Daza R."/>
            <person name="De Haan G."/>
            <person name="DeGray S."/>
            <person name="DeMaso C."/>
            <person name="Dhargay N."/>
            <person name="Dooley K."/>
            <person name="Dooley E."/>
            <person name="Doricent M."/>
            <person name="Dorje P."/>
            <person name="Dorjee K."/>
            <person name="Dupes A."/>
            <person name="Elong R."/>
            <person name="Falk J."/>
            <person name="Farina A."/>
            <person name="Faro S."/>
            <person name="Ferguson D."/>
            <person name="Fisher S."/>
            <person name="Foley C.D."/>
            <person name="Franke A."/>
            <person name="Friedrich D."/>
            <person name="Gadbois L."/>
            <person name="Gearin G."/>
            <person name="Gearin C.R."/>
            <person name="Giannoukos G."/>
            <person name="Goode T."/>
            <person name="Graham J."/>
            <person name="Grandbois E."/>
            <person name="Grewal S."/>
            <person name="Gyaltsen K."/>
            <person name="Hafez N."/>
            <person name="Hagos B."/>
            <person name="Hall J."/>
            <person name="Henson C."/>
            <person name="Hollinger A."/>
            <person name="Honan T."/>
            <person name="Huard M.D."/>
            <person name="Hughes L."/>
            <person name="Hurhula B."/>
            <person name="Husby M.E."/>
            <person name="Kamat A."/>
            <person name="Kanga B."/>
            <person name="Kashin S."/>
            <person name="Khazanovich D."/>
            <person name="Kisner P."/>
            <person name="Lance K."/>
            <person name="Lara M."/>
            <person name="Lee W."/>
            <person name="Lennon N."/>
            <person name="Letendre F."/>
            <person name="LeVine R."/>
            <person name="Lipovsky A."/>
            <person name="Liu X."/>
            <person name="Liu J."/>
            <person name="Liu S."/>
            <person name="Lokyitsang T."/>
            <person name="Lokyitsang Y."/>
            <person name="Lubonja R."/>
            <person name="Lui A."/>
            <person name="MacDonald P."/>
            <person name="Magnisalis V."/>
            <person name="Maru K."/>
            <person name="Matthews C."/>
            <person name="McCusker W."/>
            <person name="McDonough S."/>
            <person name="Mehta T."/>
            <person name="Meldrim J."/>
            <person name="Meneus L."/>
            <person name="Mihai O."/>
            <person name="Mihalev A."/>
            <person name="Mihova T."/>
            <person name="Mittelman R."/>
            <person name="Mlenga V."/>
            <person name="Montmayeur A."/>
            <person name="Mulrain L."/>
            <person name="Navidi A."/>
            <person name="Naylor J."/>
            <person name="Negash T."/>
            <person name="Nguyen T."/>
            <person name="Nguyen N."/>
            <person name="Nicol R."/>
            <person name="Norbu C."/>
            <person name="Norbu N."/>
            <person name="Novod N."/>
            <person name="O'Neill B."/>
            <person name="Osman S."/>
            <person name="Markiewicz E."/>
            <person name="Oyono O.L."/>
            <person name="Patti C."/>
            <person name="Phunkhang P."/>
            <person name="Pierre F."/>
            <person name="Priest M."/>
            <person name="Raghuraman S."/>
            <person name="Rege F."/>
            <person name="Reyes R."/>
            <person name="Rise C."/>
            <person name="Rogov P."/>
            <person name="Ross K."/>
            <person name="Ryan E."/>
            <person name="Settipalli S."/>
            <person name="Shea T."/>
            <person name="Sherpa N."/>
            <person name="Shi L."/>
            <person name="Shih D."/>
            <person name="Sparrow T."/>
            <person name="Spaulding J."/>
            <person name="Stalker J."/>
            <person name="Stange-Thomann N."/>
            <person name="Stavropoulos S."/>
            <person name="Stone C."/>
            <person name="Strader C."/>
            <person name="Tesfaye S."/>
            <person name="Thomson T."/>
            <person name="Thoulutsang Y."/>
            <person name="Thoulutsang D."/>
            <person name="Topham K."/>
            <person name="Topping I."/>
            <person name="Tsamla T."/>
            <person name="Vassiliev H."/>
            <person name="Vo A."/>
            <person name="Wangchuk T."/>
            <person name="Wangdi T."/>
            <person name="Weiand M."/>
            <person name="Wilkinson J."/>
            <person name="Wilson A."/>
            <person name="Yadav S."/>
            <person name="Young G."/>
            <person name="Yu Q."/>
            <person name="Zembek L."/>
            <person name="Zhong D."/>
            <person name="Zimmer A."/>
            <person name="Zwirko Z."/>
            <person name="Jaffe D.B."/>
            <person name="Alvarez P."/>
            <person name="Brockman W."/>
            <person name="Butler J."/>
            <person name="Chin C."/>
            <person name="Gnerre S."/>
            <person name="Grabherr M."/>
            <person name="Kleber M."/>
            <person name="Mauceli E."/>
            <person name="MacCallum I."/>
        </authorList>
    </citation>
    <scope>NUCLEOTIDE SEQUENCE [LARGE SCALE GENOMIC DNA]</scope>
    <source>
        <strain evidence="2">MV2-25</strain>
    </source>
</reference>
<reference evidence="2" key="1">
    <citation type="journal article" date="2005" name="Genome Res.">
        <title>Comparative genome sequencing of Drosophila pseudoobscura: chromosomal, gene, and cis-element evolution.</title>
        <authorList>
            <person name="Richards S."/>
            <person name="Liu Y."/>
            <person name="Bettencourt B.R."/>
            <person name="Hradecky P."/>
            <person name="Letovsky S."/>
            <person name="Nielsen R."/>
            <person name="Thornton K."/>
            <person name="Hubisz M.J."/>
            <person name="Chen R."/>
            <person name="Meisel R.P."/>
            <person name="Couronne O."/>
            <person name="Hua S."/>
            <person name="Smith M.A."/>
            <person name="Zhang P."/>
            <person name="Liu J."/>
            <person name="Bussemaker H.J."/>
            <person name="van Batenburg M.F."/>
            <person name="Howells S.L."/>
            <person name="Scherer S.E."/>
            <person name="Sodergren E."/>
            <person name="Matthews B.B."/>
            <person name="Crosby M.A."/>
            <person name="Schroeder A.J."/>
            <person name="Ortiz-Barrientos D."/>
            <person name="Rives C.M."/>
            <person name="Metzker M.L."/>
            <person name="Muzny D.M."/>
            <person name="Scott G."/>
            <person name="Steffen D."/>
            <person name="Wheeler D.A."/>
            <person name="Worley K.C."/>
            <person name="Havlak P."/>
            <person name="Durbin K.J."/>
            <person name="Egan A."/>
            <person name="Gill R."/>
            <person name="Hume J."/>
            <person name="Morgan M.B."/>
            <person name="Miner G."/>
            <person name="Hamilton C."/>
            <person name="Huang Y."/>
            <person name="Waldron L."/>
            <person name="Verduzco D."/>
            <person name="Clerc-Blankenburg K.P."/>
            <person name="Dubchak I."/>
            <person name="Noor M.A."/>
            <person name="Anderson W."/>
            <person name="White K.P."/>
            <person name="Clark A.G."/>
            <person name="Schaeffer S.W."/>
            <person name="Gelbart W."/>
            <person name="Weinstock G.M."/>
            <person name="Gibbs R.A."/>
        </authorList>
    </citation>
    <scope>NUCLEOTIDE SEQUENCE [LARGE SCALE GENOMIC DNA]</scope>
    <source>
        <strain evidence="2">MV2-25</strain>
    </source>
</reference>
<dbReference type="AlphaFoldDB" id="A0A0R3NX10"/>
<dbReference type="EMBL" id="CH672621">
    <property type="protein sequence ID" value="KRT05634.1"/>
    <property type="molecule type" value="Genomic_DNA"/>
</dbReference>